<dbReference type="Pfam" id="PF10442">
    <property type="entry name" value="FIST_C"/>
    <property type="match status" value="1"/>
</dbReference>
<name>A0ABY1WMV5_9GAMM</name>
<comment type="caution">
    <text evidence="2">The sequence shown here is derived from an EMBL/GenBank/DDBJ whole genome shotgun (WGS) entry which is preliminary data.</text>
</comment>
<dbReference type="PANTHER" id="PTHR33121">
    <property type="entry name" value="CYCLIC DI-GMP PHOSPHODIESTERASE PDEF"/>
    <property type="match status" value="1"/>
</dbReference>
<dbReference type="SMART" id="SM00897">
    <property type="entry name" value="FIST"/>
    <property type="match status" value="1"/>
</dbReference>
<dbReference type="InterPro" id="IPR043128">
    <property type="entry name" value="Rev_trsase/Diguanyl_cyclase"/>
</dbReference>
<dbReference type="InterPro" id="IPR001633">
    <property type="entry name" value="EAL_dom"/>
</dbReference>
<gene>
    <name evidence="2" type="ORF">EXY25_13875</name>
</gene>
<evidence type="ECO:0000259" key="1">
    <source>
        <dbReference type="PROSITE" id="PS50883"/>
    </source>
</evidence>
<dbReference type="Gene3D" id="3.20.20.450">
    <property type="entry name" value="EAL domain"/>
    <property type="match status" value="1"/>
</dbReference>
<dbReference type="SUPFAM" id="SSF141868">
    <property type="entry name" value="EAL domain-like"/>
    <property type="match status" value="1"/>
</dbReference>
<dbReference type="EMBL" id="SHLY01000005">
    <property type="protein sequence ID" value="TAA43638.1"/>
    <property type="molecule type" value="Genomic_DNA"/>
</dbReference>
<dbReference type="InterPro" id="IPR019494">
    <property type="entry name" value="FIST_C"/>
</dbReference>
<proteinExistence type="predicted"/>
<dbReference type="PROSITE" id="PS50883">
    <property type="entry name" value="EAL"/>
    <property type="match status" value="1"/>
</dbReference>
<dbReference type="InterPro" id="IPR035919">
    <property type="entry name" value="EAL_sf"/>
</dbReference>
<dbReference type="SUPFAM" id="SSF55073">
    <property type="entry name" value="Nucleotide cyclase"/>
    <property type="match status" value="1"/>
</dbReference>
<evidence type="ECO:0000313" key="3">
    <source>
        <dbReference type="Proteomes" id="UP000292544"/>
    </source>
</evidence>
<dbReference type="SMART" id="SM00267">
    <property type="entry name" value="GGDEF"/>
    <property type="match status" value="1"/>
</dbReference>
<dbReference type="Pfam" id="PF08495">
    <property type="entry name" value="FIST"/>
    <property type="match status" value="1"/>
</dbReference>
<dbReference type="RefSeq" id="WP_130567220.1">
    <property type="nucleotide sequence ID" value="NZ_SHLY01000005.1"/>
</dbReference>
<dbReference type="InterPro" id="IPR050706">
    <property type="entry name" value="Cyclic-di-GMP_PDE-like"/>
</dbReference>
<dbReference type="SMART" id="SM01204">
    <property type="entry name" value="FIST_C"/>
    <property type="match status" value="1"/>
</dbReference>
<dbReference type="PANTHER" id="PTHR33121:SF79">
    <property type="entry name" value="CYCLIC DI-GMP PHOSPHODIESTERASE PDED-RELATED"/>
    <property type="match status" value="1"/>
</dbReference>
<dbReference type="InterPro" id="IPR013702">
    <property type="entry name" value="FIST_domain_N"/>
</dbReference>
<dbReference type="InterPro" id="IPR000160">
    <property type="entry name" value="GGDEF_dom"/>
</dbReference>
<feature type="domain" description="EAL" evidence="1">
    <location>
        <begin position="606"/>
        <end position="852"/>
    </location>
</feature>
<sequence length="852" mass="94916">MYVENRQFQSLPQLLDSLPDWHPAGGDEQIGCFLIQVFAALTLEEAKELAKQLKLRFPNSAVIGMSLNNGLIGGRHVETPIIVSLAHLQQSHIETSWHTVTPETCEQDGRALFSQLDAADNRAFICFADGIDASCQQLFGQVGKLNNDVPIVGGIVDHSAEAKGPWVMVDEHCAPGIIGAVALRSHRLKVWQSAFLEWMPVGRRMVVTRAEGHRLYEVDGETIADAYARYFSINGQCQFEVCQDFPLLFRQGNQEFYTAAIKAFDDGSMEMTEAIPEGVQVQFSYFHPKLSQSRIRQKLHEIQTEAPEAVFLYNCASRIFNDDGCIEEELAVFEELAPSVGGYCFGEFAAVPSQRIAHHSVTYLSLSEKGDVVAPSPDTFVKNERVDRTLSPVFTLINQAFTDLEQLNESLEDEVAQKTSALLASAQQHPLTKLPNRGQLVTRLQQYQRLSGMAVIKLCNLGWINHGVGDKQGDQAVIWLAAQLASHTEQVWPSAAELFQLSGSEWLLAVCTDVSEVNLLRQLEKMLRDIDVIEYPVSSLQLDTPLNFVLKAGVVAQPGGKMPVSDIKLNRMVHRAKQARREALANNKLVSLFQPHEHSTIDPVDAIAAMATVKSALSENRVVVFGHPILASGERRLASIECLVRLRLGNEYISPAQFLPAVSHSELYSQLSREVIRQSIEMLDGQAVRYSINLAPQDFFNHTTYECLLQHIRAAQTPQHIGLEILETEQIVDYAAFAERLQPLREAGARLIIDDFGSGYSNMNEILKLSPEVVKFDGSLVSDMDTNPQQRLMVEHLNNLCQSLGIQTTAEFVRNQAICELVESIGVDYLQGFYLAQPQPLDLLLSEYLSRH</sequence>
<protein>
    <submittedName>
        <fullName evidence="2">EAL domain-containing protein</fullName>
    </submittedName>
</protein>
<dbReference type="Gene3D" id="3.30.70.270">
    <property type="match status" value="1"/>
</dbReference>
<keyword evidence="3" id="KW-1185">Reference proteome</keyword>
<dbReference type="SMART" id="SM00052">
    <property type="entry name" value="EAL"/>
    <property type="match status" value="1"/>
</dbReference>
<dbReference type="Pfam" id="PF00563">
    <property type="entry name" value="EAL"/>
    <property type="match status" value="1"/>
</dbReference>
<reference evidence="3" key="1">
    <citation type="submission" date="2019-02" db="EMBL/GenBank/DDBJ databases">
        <title>Draft genome sequence of Muricauda sp. 176CP4-71.</title>
        <authorList>
            <person name="Park J.-S."/>
        </authorList>
    </citation>
    <scope>NUCLEOTIDE SEQUENCE [LARGE SCALE GENOMIC DNA]</scope>
    <source>
        <strain evidence="3">176GS2-150</strain>
    </source>
</reference>
<accession>A0ABY1WMV5</accession>
<dbReference type="CDD" id="cd01948">
    <property type="entry name" value="EAL"/>
    <property type="match status" value="1"/>
</dbReference>
<dbReference type="InterPro" id="IPR029787">
    <property type="entry name" value="Nucleotide_cyclase"/>
</dbReference>
<organism evidence="2 3">
    <name type="scientific">Corallincola spongiicola</name>
    <dbReference type="NCBI Taxonomy" id="2520508"/>
    <lineage>
        <taxon>Bacteria</taxon>
        <taxon>Pseudomonadati</taxon>
        <taxon>Pseudomonadota</taxon>
        <taxon>Gammaproteobacteria</taxon>
        <taxon>Alteromonadales</taxon>
        <taxon>Psychromonadaceae</taxon>
        <taxon>Corallincola</taxon>
    </lineage>
</organism>
<dbReference type="Proteomes" id="UP000292544">
    <property type="component" value="Unassembled WGS sequence"/>
</dbReference>
<evidence type="ECO:0000313" key="2">
    <source>
        <dbReference type="EMBL" id="TAA43638.1"/>
    </source>
</evidence>